<dbReference type="Proteomes" id="UP000018439">
    <property type="component" value="Chromosome"/>
</dbReference>
<protein>
    <submittedName>
        <fullName evidence="2">Uncharacterized protein</fullName>
    </submittedName>
</protein>
<feature type="coiled-coil region" evidence="1">
    <location>
        <begin position="38"/>
        <end position="77"/>
    </location>
</feature>
<name>F3ZPC1_9BACE</name>
<organism evidence="2 3">
    <name type="scientific">Bacteroides coprosuis DSM 18011</name>
    <dbReference type="NCBI Taxonomy" id="679937"/>
    <lineage>
        <taxon>Bacteria</taxon>
        <taxon>Pseudomonadati</taxon>
        <taxon>Bacteroidota</taxon>
        <taxon>Bacteroidia</taxon>
        <taxon>Bacteroidales</taxon>
        <taxon>Bacteroidaceae</taxon>
        <taxon>Bacteroides</taxon>
    </lineage>
</organism>
<accession>F3ZPC1</accession>
<evidence type="ECO:0000313" key="3">
    <source>
        <dbReference type="Proteomes" id="UP000018439"/>
    </source>
</evidence>
<dbReference type="AlphaFoldDB" id="F3ZPC1"/>
<dbReference type="EMBL" id="CM001167">
    <property type="protein sequence ID" value="EGJ71578.1"/>
    <property type="molecule type" value="Genomic_DNA"/>
</dbReference>
<sequence length="312" mass="34371">MSDLLNKLTGKQALQDRKLAKEIKKTAQHKIDEYVTHTENLNAELNSAIENLAQVKLSALQDTLAHFLSLLRDLQENNPEVYRQLLKEIELDDASMARLILMDMKVHDISEAPLNKVAIATVACIGVPAFVKGAVDTYAVATSGTTLSSLAGSTDIHSILSYLVGGGILSTATLAATGALAIVSAGLLASQHYSNKLSKATEFKIEVDEACEKMEQSWGTMGEIKNLVCKASAVLSAIHQESKKELNYFEPIIPDFEVEHHYHLQRFKDMARWIKMMGLLAKTPLFDNQMNINKETDELLNQTEESLGVVAF</sequence>
<dbReference type="HOGENOM" id="CLU_890406_0_0_10"/>
<evidence type="ECO:0000256" key="1">
    <source>
        <dbReference type="SAM" id="Coils"/>
    </source>
</evidence>
<keyword evidence="3" id="KW-1185">Reference proteome</keyword>
<dbReference type="OrthoDB" id="453590at2"/>
<keyword evidence="1" id="KW-0175">Coiled coil</keyword>
<reference evidence="2 3" key="1">
    <citation type="journal article" date="2011" name="Stand. Genomic Sci.">
        <title>Non-contiguous finished genome sequence of Bacteroides coprosuis type strain (PC139).</title>
        <authorList>
            <person name="Land M."/>
            <person name="Held B."/>
            <person name="Gronow S."/>
            <person name="Abt B."/>
            <person name="Lucas S."/>
            <person name="Del Rio T.G."/>
            <person name="Nolan M."/>
            <person name="Tice H."/>
            <person name="Cheng J.F."/>
            <person name="Pitluck S."/>
            <person name="Liolios K."/>
            <person name="Pagani I."/>
            <person name="Ivanova N."/>
            <person name="Mavromatis K."/>
            <person name="Mikhailova N."/>
            <person name="Pati A."/>
            <person name="Tapia R."/>
            <person name="Han C."/>
            <person name="Goodwin L."/>
            <person name="Chen A."/>
            <person name="Palaniappan K."/>
            <person name="Hauser L."/>
            <person name="Brambilla E.M."/>
            <person name="Rohde M."/>
            <person name="Goker M."/>
            <person name="Detter J.C."/>
            <person name="Woyke T."/>
            <person name="Bristow J."/>
            <person name="Eisen J.A."/>
            <person name="Markowitz V."/>
            <person name="Hugenholtz P."/>
            <person name="Kyrpides N.C."/>
            <person name="Klenk H.P."/>
            <person name="Lapidus A."/>
        </authorList>
    </citation>
    <scope>NUCLEOTIDE SEQUENCE [LARGE SCALE GENOMIC DNA]</scope>
    <source>
        <strain evidence="2 3">DSM 18011</strain>
    </source>
</reference>
<evidence type="ECO:0000313" key="2">
    <source>
        <dbReference type="EMBL" id="EGJ71578.1"/>
    </source>
</evidence>
<proteinExistence type="predicted"/>
<gene>
    <name evidence="2" type="ORF">Bcop_1383</name>
</gene>
<dbReference type="STRING" id="679937.Bcop_1383"/>